<evidence type="ECO:0000313" key="3">
    <source>
        <dbReference type="Proteomes" id="UP001560573"/>
    </source>
</evidence>
<reference evidence="2 3" key="1">
    <citation type="submission" date="2023-07" db="EMBL/GenBank/DDBJ databases">
        <authorList>
            <person name="Lian W.-H."/>
        </authorList>
    </citation>
    <scope>NUCLEOTIDE SEQUENCE [LARGE SCALE GENOMIC DNA]</scope>
    <source>
        <strain evidence="2 3">SYSU DXS3180</strain>
    </source>
</reference>
<proteinExistence type="predicted"/>
<gene>
    <name evidence="2" type="ORF">QTN47_15235</name>
</gene>
<comment type="caution">
    <text evidence="2">The sequence shown here is derived from an EMBL/GenBank/DDBJ whole genome shotgun (WGS) entry which is preliminary data.</text>
</comment>
<feature type="domain" description="DUF5977" evidence="1">
    <location>
        <begin position="1100"/>
        <end position="1164"/>
    </location>
</feature>
<sequence>MRHRIILLVALAVFVFQHLHAQSYKPLFDNFKTVTPAEFQFIKYTEMPVSEYTGIPSISIPLYEIQEDGVKIPVNLSYHSNGIRVSEEAGWVGLGWNLQFGSIIQTVNDGDDFGSYMNKPLVKMRPDYFYGPLPTELPRRWDYSAKMTDAGHWIPGPGWSNPFPIAQTLPELSYKIVTDYYMPVKGDFDQQRLAFFQNHESYDAEPDIFQANFPGHSINFILDWDGPGNTFIVLNKKGYQVSKNGDTWAIKVPTGEQFFFEEKAEVKTSSIASACGSGSLTTSSKMWMLTRVVTNNKRTITFNYQRTPNGKVFPNFSQNWKLGVLGTAGIAQSELLGYPSDACGISNAFGSSGLLSYDLSTSTEDRLIITSIVFPKGKIDFSLSARNDVNNEYKLDRISVSAASVTKEFKFNYDYFDYLTAPTNGYNLSDDYKPYANLRLRLKSLRQSDGALYEFTYNNKPLPPKNCFAQDFWGFYNGNLTNTSLIPNPKRFKKTDLGDNGNNHSANIEYAKAGILEKIKYPTGGTVEFEYELNQFDNVWYPDYAATTNTISSGNGLRIKSVIHKRDDQTQSKKTVYSYSGGKAILPIQVFKSYPYTWLMPKQGDQYYARQSTINEVSAAGFYAPSPFSSINGIGYDQVAMQDVDPSGNALGKKTMQFYNNPDKVNSAALQYCQLNVTLPAIKNSALPENGSVKTVSYYDNTTTLLKQEDYQYVNKGSNYYYGARLFGYRTLFILNDKGVFPFQQNMIGYYPIFDFETLVSKSTATSYANGQALKVETTNSYDNYNQLALSTVRTLNTDYVTETNISRPVYGAGILMWNSMVTANRLSDIVSLSISKKYDNGSATEVYKYLKTFRQEGDRILEDAALVSKRKHPYADDPQKINYNRYDASNGNLQQYTVNGQTTSLFWDYNNQYNVAKITNATYGDVAYTSFEAEAKGNWTFAGTPVNDNTAPTGKMCYSLTAGTMTKSGLNSVNEYVVSYWSKNGICTVSGSVSSLTGNTVDGWTYYQHLVKNSTSISISGAATIDEVRLYPKNAQLVSYTYAPLVGITSECDAGNSIAYYDYDILSRLSLIRDAQKNIRKKFCYDFAGNQTDCVEKTFKNAALPTIFTRNNCSGSAVGSAVTYTVPAGKYTSTISQADADAQAEQDANVNGQNYANTNGTCTSYNINFLATNNTNETITVLFVSTITGPRSPVIIAPNSANVKLTIPAGKYHVAFSSSDKVKLYQYGITYRSLIGVNNGTLYDMSFTTDGDIRIQY</sequence>
<evidence type="ECO:0000313" key="2">
    <source>
        <dbReference type="EMBL" id="MEX6688860.1"/>
    </source>
</evidence>
<dbReference type="InterPro" id="IPR046020">
    <property type="entry name" value="DUF5977"/>
</dbReference>
<organism evidence="2 3">
    <name type="scientific">Danxiaibacter flavus</name>
    <dbReference type="NCBI Taxonomy" id="3049108"/>
    <lineage>
        <taxon>Bacteria</taxon>
        <taxon>Pseudomonadati</taxon>
        <taxon>Bacteroidota</taxon>
        <taxon>Chitinophagia</taxon>
        <taxon>Chitinophagales</taxon>
        <taxon>Chitinophagaceae</taxon>
        <taxon>Danxiaibacter</taxon>
    </lineage>
</organism>
<dbReference type="Proteomes" id="UP001560573">
    <property type="component" value="Unassembled WGS sequence"/>
</dbReference>
<keyword evidence="3" id="KW-1185">Reference proteome</keyword>
<name>A0ABV3ZH95_9BACT</name>
<dbReference type="Pfam" id="PF19404">
    <property type="entry name" value="DUF5977"/>
    <property type="match status" value="1"/>
</dbReference>
<protein>
    <submittedName>
        <fullName evidence="2">DUF5977 domain-containing protein</fullName>
    </submittedName>
</protein>
<dbReference type="EMBL" id="JAULBC010000005">
    <property type="protein sequence ID" value="MEX6688860.1"/>
    <property type="molecule type" value="Genomic_DNA"/>
</dbReference>
<accession>A0ABV3ZH95</accession>
<evidence type="ECO:0000259" key="1">
    <source>
        <dbReference type="Pfam" id="PF19404"/>
    </source>
</evidence>
<dbReference type="RefSeq" id="WP_369330270.1">
    <property type="nucleotide sequence ID" value="NZ_JAULBC010000005.1"/>
</dbReference>